<sequence>MNYNVILTTISIIVFCFYIRPQILFKYLISVLSGTCSQWSTMCRAASEKKSVQHADSLSCSSSPHSPSFNDGQKRKINGHSHQRPIQLHHHHLPLTATSSTGGQCYWAAMNGSVVVNGDRRSVEGDSGKGTSSTGKLSACSSIDSLSDGQPSVAPFQHGHHNHHHPAIGHLHIGGHLNNNNGHVHVPDATCKAFPPNYSVNSAVDSMPNLKRALQAPPMLNMGTTLPRPSTAIDQSNGSCRVGGPPTPSVREKHATIASLLERQSFPSDNNKTPVLTAHLFGSRHTPAVSNGNFSAFSPPNQTRHVIQPTIHSTNQNHRSYQYAPPTTNVVVETPPTFQQFLNSPGRNGENLAAILSTFACTAATEKCRVKISPPVSSSPKRPFDLNDEGDHVRQAHDQDDEQPLNLSNKKRSTILIGR</sequence>
<feature type="compositionally biased region" description="Low complexity" evidence="1">
    <location>
        <begin position="57"/>
        <end position="68"/>
    </location>
</feature>
<evidence type="ECO:0000313" key="3">
    <source>
        <dbReference type="WBParaSite" id="nRc.2.0.1.t46637-RA"/>
    </source>
</evidence>
<organism evidence="2 3">
    <name type="scientific">Romanomermis culicivorax</name>
    <name type="common">Nematode worm</name>
    <dbReference type="NCBI Taxonomy" id="13658"/>
    <lineage>
        <taxon>Eukaryota</taxon>
        <taxon>Metazoa</taxon>
        <taxon>Ecdysozoa</taxon>
        <taxon>Nematoda</taxon>
        <taxon>Enoplea</taxon>
        <taxon>Dorylaimia</taxon>
        <taxon>Mermithida</taxon>
        <taxon>Mermithoidea</taxon>
        <taxon>Mermithidae</taxon>
        <taxon>Romanomermis</taxon>
    </lineage>
</organism>
<reference evidence="3" key="1">
    <citation type="submission" date="2022-11" db="UniProtKB">
        <authorList>
            <consortium name="WormBaseParasite"/>
        </authorList>
    </citation>
    <scope>IDENTIFICATION</scope>
</reference>
<evidence type="ECO:0000313" key="2">
    <source>
        <dbReference type="Proteomes" id="UP000887565"/>
    </source>
</evidence>
<proteinExistence type="predicted"/>
<name>A0A915L746_ROMCU</name>
<feature type="region of interest" description="Disordered" evidence="1">
    <location>
        <begin position="231"/>
        <end position="251"/>
    </location>
</feature>
<feature type="compositionally biased region" description="Basic residues" evidence="1">
    <location>
        <begin position="75"/>
        <end position="84"/>
    </location>
</feature>
<keyword evidence="2" id="KW-1185">Reference proteome</keyword>
<feature type="compositionally biased region" description="Basic and acidic residues" evidence="1">
    <location>
        <begin position="118"/>
        <end position="127"/>
    </location>
</feature>
<dbReference type="AlphaFoldDB" id="A0A915L746"/>
<feature type="region of interest" description="Disordered" evidence="1">
    <location>
        <begin position="57"/>
        <end position="84"/>
    </location>
</feature>
<feature type="region of interest" description="Disordered" evidence="1">
    <location>
        <begin position="373"/>
        <end position="419"/>
    </location>
</feature>
<feature type="compositionally biased region" description="Polar residues" evidence="1">
    <location>
        <begin position="139"/>
        <end position="150"/>
    </location>
</feature>
<feature type="region of interest" description="Disordered" evidence="1">
    <location>
        <begin position="118"/>
        <end position="152"/>
    </location>
</feature>
<feature type="compositionally biased region" description="Basic and acidic residues" evidence="1">
    <location>
        <begin position="382"/>
        <end position="398"/>
    </location>
</feature>
<evidence type="ECO:0000256" key="1">
    <source>
        <dbReference type="SAM" id="MobiDB-lite"/>
    </source>
</evidence>
<protein>
    <submittedName>
        <fullName evidence="3">Uncharacterized protein</fullName>
    </submittedName>
</protein>
<accession>A0A915L746</accession>
<dbReference type="WBParaSite" id="nRc.2.0.1.t46637-RA">
    <property type="protein sequence ID" value="nRc.2.0.1.t46637-RA"/>
    <property type="gene ID" value="nRc.2.0.1.g46637"/>
</dbReference>
<dbReference type="Proteomes" id="UP000887565">
    <property type="component" value="Unplaced"/>
</dbReference>